<evidence type="ECO:0000256" key="1">
    <source>
        <dbReference type="SAM" id="SignalP"/>
    </source>
</evidence>
<dbReference type="RefSeq" id="WP_202243239.1">
    <property type="nucleotide sequence ID" value="NZ_JAESIY010000002.1"/>
</dbReference>
<accession>A0A937F5V4</accession>
<dbReference type="Proteomes" id="UP000659388">
    <property type="component" value="Unassembled WGS sequence"/>
</dbReference>
<feature type="signal peptide" evidence="1">
    <location>
        <begin position="1"/>
        <end position="21"/>
    </location>
</feature>
<dbReference type="EMBL" id="JAESIY010000002">
    <property type="protein sequence ID" value="MBL3655576.1"/>
    <property type="molecule type" value="Genomic_DNA"/>
</dbReference>
<evidence type="ECO:0000313" key="2">
    <source>
        <dbReference type="EMBL" id="MBL3655576.1"/>
    </source>
</evidence>
<reference evidence="2" key="1">
    <citation type="submission" date="2021-01" db="EMBL/GenBank/DDBJ databases">
        <title>Fulvivirga kasyanovii gen. nov., sp nov., a novel member of the phylum Bacteroidetes isolated from seawater in a mussel farm.</title>
        <authorList>
            <person name="Zhao L.-H."/>
            <person name="Wang Z.-J."/>
        </authorList>
    </citation>
    <scope>NUCLEOTIDE SEQUENCE</scope>
    <source>
        <strain evidence="2">2943</strain>
    </source>
</reference>
<evidence type="ECO:0000313" key="3">
    <source>
        <dbReference type="Proteomes" id="UP000659388"/>
    </source>
</evidence>
<dbReference type="InterPro" id="IPR046111">
    <property type="entry name" value="DUF6048"/>
</dbReference>
<gene>
    <name evidence="2" type="ORF">JL102_05515</name>
</gene>
<keyword evidence="3" id="KW-1185">Reference proteome</keyword>
<organism evidence="2 3">
    <name type="scientific">Fulvivirga sediminis</name>
    <dbReference type="NCBI Taxonomy" id="2803949"/>
    <lineage>
        <taxon>Bacteria</taxon>
        <taxon>Pseudomonadati</taxon>
        <taxon>Bacteroidota</taxon>
        <taxon>Cytophagia</taxon>
        <taxon>Cytophagales</taxon>
        <taxon>Fulvivirgaceae</taxon>
        <taxon>Fulvivirga</taxon>
    </lineage>
</organism>
<comment type="caution">
    <text evidence="2">The sequence shown here is derived from an EMBL/GenBank/DDBJ whole genome shotgun (WGS) entry which is preliminary data.</text>
</comment>
<proteinExistence type="predicted"/>
<dbReference type="Pfam" id="PF19515">
    <property type="entry name" value="DUF6048"/>
    <property type="match status" value="1"/>
</dbReference>
<keyword evidence="1" id="KW-0732">Signal</keyword>
<dbReference type="AlphaFoldDB" id="A0A937F5V4"/>
<evidence type="ECO:0008006" key="4">
    <source>
        <dbReference type="Google" id="ProtNLM"/>
    </source>
</evidence>
<name>A0A937F5V4_9BACT</name>
<feature type="chain" id="PRO_5038038361" description="DUF481 domain-containing protein" evidence="1">
    <location>
        <begin position="22"/>
        <end position="255"/>
    </location>
</feature>
<protein>
    <recommendedName>
        <fullName evidence="4">DUF481 domain-containing protein</fullName>
    </recommendedName>
</protein>
<sequence length="255" mass="28398">MIIRLLLIFSICSLFAFRATAQTDSLLVSPQPDTMVTEIDTIRTDSTINASIITDSTQQTTNKKPEKVKVKVKNAFQVFIDYGKIITLATDYETKYEGGIAFQMTNKFVLVGHIGQAELNPANAIKNGDYTAKGQYFKAGINYLLPLDNFNYFYVGGRYGMATYDESGSYEVSSTLWPSVTESFDRSALSATWGEVLVGTERKLTDYVIVGATFALRFMIEKETFEPVDTYSIPGYGRGFDNTVPAVNLYLKLSL</sequence>